<sequence length="230" mass="25439">MLCKFLILLSFAGATLAQIDCTQDVHARLPIIARTHEGVNASWAQPPSGWVFGNWKVTWSSSPNYPPLHNFNVDLSPIFPQTPDNIYQVHDLSTYQINGTRDLTIYYGVDNKRADDSGIYNFTLPRGGLNYRLEILVWGYDTDGVGYKVTYENEAPEIQAPAALSIESRVATGPTQETVSKILAEVKKLGWEPLVTLAEKMIPLTHDDGRKGLEYVCDATCTGAEDPCSA</sequence>
<feature type="chain" id="PRO_5041380072" evidence="1">
    <location>
        <begin position="18"/>
        <end position="230"/>
    </location>
</feature>
<comment type="caution">
    <text evidence="2">The sequence shown here is derived from an EMBL/GenBank/DDBJ whole genome shotgun (WGS) entry which is preliminary data.</text>
</comment>
<name>A0AA37H0I8_9PEZI</name>
<keyword evidence="1" id="KW-0732">Signal</keyword>
<dbReference type="EMBL" id="BPPX01000059">
    <property type="protein sequence ID" value="GJC90781.1"/>
    <property type="molecule type" value="Genomic_DNA"/>
</dbReference>
<evidence type="ECO:0000256" key="1">
    <source>
        <dbReference type="SAM" id="SignalP"/>
    </source>
</evidence>
<evidence type="ECO:0000313" key="3">
    <source>
        <dbReference type="Proteomes" id="UP001055172"/>
    </source>
</evidence>
<keyword evidence="3" id="KW-1185">Reference proteome</keyword>
<accession>A0AA37H0I8</accession>
<evidence type="ECO:0000313" key="2">
    <source>
        <dbReference type="EMBL" id="GJC90781.1"/>
    </source>
</evidence>
<dbReference type="AlphaFoldDB" id="A0AA37H0I8"/>
<reference evidence="2 3" key="1">
    <citation type="submission" date="2021-07" db="EMBL/GenBank/DDBJ databases">
        <title>Genome data of Colletotrichum spaethianum.</title>
        <authorList>
            <person name="Utami Y.D."/>
            <person name="Hiruma K."/>
        </authorList>
    </citation>
    <scope>NUCLEOTIDE SEQUENCE [LARGE SCALE GENOMIC DNA]</scope>
    <source>
        <strain evidence="2 3">MAFF 242679</strain>
    </source>
</reference>
<organism evidence="2 3">
    <name type="scientific">Colletotrichum liriopes</name>
    <dbReference type="NCBI Taxonomy" id="708192"/>
    <lineage>
        <taxon>Eukaryota</taxon>
        <taxon>Fungi</taxon>
        <taxon>Dikarya</taxon>
        <taxon>Ascomycota</taxon>
        <taxon>Pezizomycotina</taxon>
        <taxon>Sordariomycetes</taxon>
        <taxon>Hypocreomycetidae</taxon>
        <taxon>Glomerellales</taxon>
        <taxon>Glomerellaceae</taxon>
        <taxon>Colletotrichum</taxon>
        <taxon>Colletotrichum spaethianum species complex</taxon>
    </lineage>
</organism>
<dbReference type="Proteomes" id="UP001055172">
    <property type="component" value="Unassembled WGS sequence"/>
</dbReference>
<gene>
    <name evidence="2" type="ORF">ColLi_13619</name>
</gene>
<feature type="signal peptide" evidence="1">
    <location>
        <begin position="1"/>
        <end position="17"/>
    </location>
</feature>
<protein>
    <submittedName>
        <fullName evidence="2">Uncharacterized protein</fullName>
    </submittedName>
</protein>
<proteinExistence type="predicted"/>